<dbReference type="AlphaFoldDB" id="A0A326S4H4"/>
<dbReference type="PROSITE" id="PS51257">
    <property type="entry name" value="PROKAR_LIPOPROTEIN"/>
    <property type="match status" value="1"/>
</dbReference>
<feature type="signal peptide" evidence="3">
    <location>
        <begin position="1"/>
        <end position="21"/>
    </location>
</feature>
<reference evidence="5 6" key="1">
    <citation type="submission" date="2018-06" db="EMBL/GenBank/DDBJ databases">
        <title>Genomic Encyclopedia of Archaeal and Bacterial Type Strains, Phase II (KMG-II): from individual species to whole genera.</title>
        <authorList>
            <person name="Goeker M."/>
        </authorList>
    </citation>
    <scope>NUCLEOTIDE SEQUENCE [LARGE SCALE GENOMIC DNA]</scope>
    <source>
        <strain evidence="5 6">T4</strain>
    </source>
</reference>
<accession>A0A326S4H4</accession>
<feature type="domain" description="SbsA Ig-like" evidence="4">
    <location>
        <begin position="32"/>
        <end position="132"/>
    </location>
</feature>
<evidence type="ECO:0000256" key="3">
    <source>
        <dbReference type="SAM" id="SignalP"/>
    </source>
</evidence>
<proteinExistence type="predicted"/>
<feature type="region of interest" description="Disordered" evidence="2">
    <location>
        <begin position="22"/>
        <end position="50"/>
    </location>
</feature>
<keyword evidence="1 3" id="KW-0732">Signal</keyword>
<dbReference type="RefSeq" id="WP_245943310.1">
    <property type="nucleotide sequence ID" value="NZ_QKTX01000002.1"/>
</dbReference>
<organism evidence="5 6">
    <name type="scientific">Algoriphagus aquaeductus</name>
    <dbReference type="NCBI Taxonomy" id="475299"/>
    <lineage>
        <taxon>Bacteria</taxon>
        <taxon>Pseudomonadati</taxon>
        <taxon>Bacteroidota</taxon>
        <taxon>Cytophagia</taxon>
        <taxon>Cytophagales</taxon>
        <taxon>Cyclobacteriaceae</taxon>
        <taxon>Algoriphagus</taxon>
    </lineage>
</organism>
<evidence type="ECO:0000259" key="4">
    <source>
        <dbReference type="Pfam" id="PF13205"/>
    </source>
</evidence>
<protein>
    <submittedName>
        <fullName evidence="5">Methionine-rich copper-binding protein CopC</fullName>
    </submittedName>
</protein>
<gene>
    <name evidence="5" type="ORF">CLV31_102213</name>
</gene>
<name>A0A326S4H4_9BACT</name>
<keyword evidence="6" id="KW-1185">Reference proteome</keyword>
<dbReference type="EMBL" id="QKTX01000002">
    <property type="protein sequence ID" value="PZV86313.1"/>
    <property type="molecule type" value="Genomic_DNA"/>
</dbReference>
<dbReference type="Pfam" id="PF13205">
    <property type="entry name" value="Big_5"/>
    <property type="match status" value="1"/>
</dbReference>
<evidence type="ECO:0000313" key="5">
    <source>
        <dbReference type="EMBL" id="PZV86313.1"/>
    </source>
</evidence>
<dbReference type="InterPro" id="IPR032812">
    <property type="entry name" value="SbsA_Ig"/>
</dbReference>
<comment type="caution">
    <text evidence="5">The sequence shown here is derived from an EMBL/GenBank/DDBJ whole genome shotgun (WGS) entry which is preliminary data.</text>
</comment>
<evidence type="ECO:0000313" key="6">
    <source>
        <dbReference type="Proteomes" id="UP000248917"/>
    </source>
</evidence>
<evidence type="ECO:0000256" key="1">
    <source>
        <dbReference type="ARBA" id="ARBA00022729"/>
    </source>
</evidence>
<dbReference type="Proteomes" id="UP000248917">
    <property type="component" value="Unassembled WGS sequence"/>
</dbReference>
<evidence type="ECO:0000256" key="2">
    <source>
        <dbReference type="SAM" id="MobiDB-lite"/>
    </source>
</evidence>
<sequence>MISLRKIIFALTLLILLGSCAKQSSPTGGPRDETPPTLLESDPKDQSLNTKPEQIKLTFDEYVALENASKGVVITPRINKDQVEFSSIKNSIIVKLNQELEDSTTYVFDFQKAVVDLSEKNPAENLKIVFSTGNSIDSLNFSGKINFYYPENKEDYKNVLVGLYPVNDTTDVFTAPPYYLSQVDTAGNFKITNIKNGSYRGYAWRDANGSLKAEFKSEDHDFILDTIDINSNVENVQFNLSKADLTPIRILRSSGFGQNFDLILNRNPIQTTVKNEELGQEYFYVNSDKRIRIYPKSPKTDSIPFQLSLLDSVGFTKDTTIWAKFQASERRPEKLEITPNSGKNFFQNLDVELKFNKPVTSIKLDSLYIQYDSAAFIPIRSEMMFFTDSSRRDLLNIRVAIPDSLQKEIFTLKASDSTFTDIEGQLNEKPVSANYRKLKREGLADEIKGNIEGSKPPYIVQLIDSKGEVVNELFIERGNQFSFKLIEPGTFKLRVIEDTNGNKRWDPSNFTQKRQAERVFYFVGEENKKEIIVRGGWTLEDQNIKATPPTGIKRTVENP</sequence>
<feature type="chain" id="PRO_5016378716" evidence="3">
    <location>
        <begin position="22"/>
        <end position="559"/>
    </location>
</feature>